<accession>A0A554WZQ8</accession>
<dbReference type="AlphaFoldDB" id="A0A554WZQ8"/>
<name>A0A554WZQ8_9BURK</name>
<evidence type="ECO:0000313" key="2">
    <source>
        <dbReference type="Proteomes" id="UP000318294"/>
    </source>
</evidence>
<reference evidence="1 2" key="1">
    <citation type="submission" date="2019-07" db="EMBL/GenBank/DDBJ databases">
        <title>Tepidimonas charontis SPSP-6 draft genome.</title>
        <authorList>
            <person name="Da Costa M.S."/>
            <person name="Froufe H.J.C."/>
            <person name="Egas C."/>
            <person name="Albuquerque L."/>
        </authorList>
    </citation>
    <scope>NUCLEOTIDE SEQUENCE [LARGE SCALE GENOMIC DNA]</scope>
    <source>
        <strain evidence="1 2">SPSP-6</strain>
    </source>
</reference>
<organism evidence="1 2">
    <name type="scientific">Tepidimonas charontis</name>
    <dbReference type="NCBI Taxonomy" id="2267262"/>
    <lineage>
        <taxon>Bacteria</taxon>
        <taxon>Pseudomonadati</taxon>
        <taxon>Pseudomonadota</taxon>
        <taxon>Betaproteobacteria</taxon>
        <taxon>Burkholderiales</taxon>
        <taxon>Tepidimonas</taxon>
    </lineage>
</organism>
<sequence length="40" mass="4175">MSNVRITYDGPALDAHAMDVRALAPALMAFGDLCERGPAG</sequence>
<protein>
    <submittedName>
        <fullName evidence="1">Uncharacterized protein</fullName>
    </submittedName>
</protein>
<dbReference type="Proteomes" id="UP000318294">
    <property type="component" value="Unassembled WGS sequence"/>
</dbReference>
<proteinExistence type="predicted"/>
<keyword evidence="2" id="KW-1185">Reference proteome</keyword>
<dbReference type="RefSeq" id="WP_268969095.1">
    <property type="nucleotide sequence ID" value="NZ_VJON01000075.1"/>
</dbReference>
<gene>
    <name evidence="1" type="ORF">Tchar_02629</name>
</gene>
<dbReference type="EMBL" id="VJON01000075">
    <property type="protein sequence ID" value="TSE29044.1"/>
    <property type="molecule type" value="Genomic_DNA"/>
</dbReference>
<comment type="caution">
    <text evidence="1">The sequence shown here is derived from an EMBL/GenBank/DDBJ whole genome shotgun (WGS) entry which is preliminary data.</text>
</comment>
<evidence type="ECO:0000313" key="1">
    <source>
        <dbReference type="EMBL" id="TSE29044.1"/>
    </source>
</evidence>